<evidence type="ECO:0000313" key="4">
    <source>
        <dbReference type="EMBL" id="MBD2848110.1"/>
    </source>
</evidence>
<dbReference type="EMBL" id="JACXIZ010000054">
    <property type="protein sequence ID" value="MBD2848110.1"/>
    <property type="molecule type" value="Genomic_DNA"/>
</dbReference>
<dbReference type="CDD" id="cd05374">
    <property type="entry name" value="17beta-HSD-like_SDR_c"/>
    <property type="match status" value="1"/>
</dbReference>
<dbReference type="GO" id="GO:0016491">
    <property type="term" value="F:oxidoreductase activity"/>
    <property type="evidence" value="ECO:0007669"/>
    <property type="project" value="UniProtKB-KW"/>
</dbReference>
<dbReference type="PROSITE" id="PS00061">
    <property type="entry name" value="ADH_SHORT"/>
    <property type="match status" value="1"/>
</dbReference>
<name>A0A927BYU3_9BACL</name>
<dbReference type="InterPro" id="IPR036291">
    <property type="entry name" value="NAD(P)-bd_dom_sf"/>
</dbReference>
<accession>A0A927BYU3</accession>
<sequence>SGFGLLIAIELAGRGRRVLAGLRRLERAAALLGEADAAGVRDRIDIVRLDVDEPEEIAACIAYAQHTYGRLDTLVNNAGFAVGGFVEEVPMEAWRAQLETNFFGAVALTRAVLPLMRERRAGTIIQIGSISGRIAFPGYGPYAASKFALEGFTESLRHEMAPYGVRVLLVEPGAYRTAIWDKGLDGIHRKPDSPYAAALSGMLAYSAQAAASAPDPIEVARLVAALASGKGGGRLRHPIGRGARALLIARALVPWRLLEAAVRRALAAKRR</sequence>
<dbReference type="InterPro" id="IPR002347">
    <property type="entry name" value="SDR_fam"/>
</dbReference>
<dbReference type="PANTHER" id="PTHR43976">
    <property type="entry name" value="SHORT CHAIN DEHYDROGENASE"/>
    <property type="match status" value="1"/>
</dbReference>
<evidence type="ECO:0000256" key="2">
    <source>
        <dbReference type="ARBA" id="ARBA00023002"/>
    </source>
</evidence>
<dbReference type="Pfam" id="PF00106">
    <property type="entry name" value="adh_short"/>
    <property type="match status" value="1"/>
</dbReference>
<dbReference type="InterPro" id="IPR051911">
    <property type="entry name" value="SDR_oxidoreductase"/>
</dbReference>
<dbReference type="Proteomes" id="UP000621560">
    <property type="component" value="Unassembled WGS sequence"/>
</dbReference>
<dbReference type="PANTHER" id="PTHR43976:SF16">
    <property type="entry name" value="SHORT-CHAIN DEHYDROGENASE_REDUCTASE FAMILY PROTEIN"/>
    <property type="match status" value="1"/>
</dbReference>
<dbReference type="Gene3D" id="3.40.50.720">
    <property type="entry name" value="NAD(P)-binding Rossmann-like Domain"/>
    <property type="match status" value="1"/>
</dbReference>
<dbReference type="AlphaFoldDB" id="A0A927BYU3"/>
<dbReference type="RefSeq" id="WP_190921212.1">
    <property type="nucleotide sequence ID" value="NZ_JACXIZ010000054.1"/>
</dbReference>
<dbReference type="PRINTS" id="PR00081">
    <property type="entry name" value="GDHRDH"/>
</dbReference>
<keyword evidence="5" id="KW-1185">Reference proteome</keyword>
<evidence type="ECO:0000256" key="1">
    <source>
        <dbReference type="ARBA" id="ARBA00006484"/>
    </source>
</evidence>
<proteinExistence type="inferred from homology"/>
<dbReference type="PRINTS" id="PR00080">
    <property type="entry name" value="SDRFAMILY"/>
</dbReference>
<comment type="similarity">
    <text evidence="1 3">Belongs to the short-chain dehydrogenases/reductases (SDR) family.</text>
</comment>
<dbReference type="InterPro" id="IPR020904">
    <property type="entry name" value="Sc_DH/Rdtase_CS"/>
</dbReference>
<evidence type="ECO:0000313" key="5">
    <source>
        <dbReference type="Proteomes" id="UP000621560"/>
    </source>
</evidence>
<gene>
    <name evidence="4" type="ORF">IDH44_23175</name>
</gene>
<feature type="non-terminal residue" evidence="4">
    <location>
        <position position="1"/>
    </location>
</feature>
<comment type="caution">
    <text evidence="4">The sequence shown here is derived from an EMBL/GenBank/DDBJ whole genome shotgun (WGS) entry which is preliminary data.</text>
</comment>
<reference evidence="4" key="1">
    <citation type="submission" date="2020-09" db="EMBL/GenBank/DDBJ databases">
        <title>A novel bacterium of genus Paenibacillus, isolated from South China Sea.</title>
        <authorList>
            <person name="Huang H."/>
            <person name="Mo K."/>
            <person name="Hu Y."/>
        </authorList>
    </citation>
    <scope>NUCLEOTIDE SEQUENCE</scope>
    <source>
        <strain evidence="4">IB182496</strain>
    </source>
</reference>
<evidence type="ECO:0000256" key="3">
    <source>
        <dbReference type="RuleBase" id="RU000363"/>
    </source>
</evidence>
<protein>
    <submittedName>
        <fullName evidence="4">SDR family oxidoreductase</fullName>
    </submittedName>
</protein>
<organism evidence="4 5">
    <name type="scientific">Paenibacillus sabuli</name>
    <dbReference type="NCBI Taxonomy" id="2772509"/>
    <lineage>
        <taxon>Bacteria</taxon>
        <taxon>Bacillati</taxon>
        <taxon>Bacillota</taxon>
        <taxon>Bacilli</taxon>
        <taxon>Bacillales</taxon>
        <taxon>Paenibacillaceae</taxon>
        <taxon>Paenibacillus</taxon>
    </lineage>
</organism>
<dbReference type="NCBIfam" id="NF005372">
    <property type="entry name" value="PRK06914.1"/>
    <property type="match status" value="1"/>
</dbReference>
<keyword evidence="2" id="KW-0560">Oxidoreductase</keyword>
<dbReference type="SUPFAM" id="SSF51735">
    <property type="entry name" value="NAD(P)-binding Rossmann-fold domains"/>
    <property type="match status" value="1"/>
</dbReference>